<proteinExistence type="predicted"/>
<sequence>MPAWGKVHGEAGDTTCMSRERCRRASSAVDAPLGRRLYIDGEDRDPGPGLWPALVGVQLDSVVDDVDVDVDVDTVSTRRGEMHSTASTTSRYGYEVSPRRLRHCWSSGCSVGWMEGEGGVVILVRVVVATDGGVGITETEPAPVTSLLRRPAEPVHVPPLAVRIPYSSFRICRISSVLGQSSASGNQQKRPRKNNSHCYFVHVVSTCMFVSTDMT</sequence>
<dbReference type="AlphaFoldDB" id="A0A9P4U6I4"/>
<dbReference type="Proteomes" id="UP000799764">
    <property type="component" value="Unassembled WGS sequence"/>
</dbReference>
<name>A0A9P4U6I4_9PLEO</name>
<evidence type="ECO:0000313" key="1">
    <source>
        <dbReference type="EMBL" id="KAF2438816.1"/>
    </source>
</evidence>
<accession>A0A9P4U6I4</accession>
<gene>
    <name evidence="1" type="ORF">P171DRAFT_156806</name>
</gene>
<reference evidence="1" key="1">
    <citation type="journal article" date="2020" name="Stud. Mycol.">
        <title>101 Dothideomycetes genomes: a test case for predicting lifestyles and emergence of pathogens.</title>
        <authorList>
            <person name="Haridas S."/>
            <person name="Albert R."/>
            <person name="Binder M."/>
            <person name="Bloem J."/>
            <person name="Labutti K."/>
            <person name="Salamov A."/>
            <person name="Andreopoulos B."/>
            <person name="Baker S."/>
            <person name="Barry K."/>
            <person name="Bills G."/>
            <person name="Bluhm B."/>
            <person name="Cannon C."/>
            <person name="Castanera R."/>
            <person name="Culley D."/>
            <person name="Daum C."/>
            <person name="Ezra D."/>
            <person name="Gonzalez J."/>
            <person name="Henrissat B."/>
            <person name="Kuo A."/>
            <person name="Liang C."/>
            <person name="Lipzen A."/>
            <person name="Lutzoni F."/>
            <person name="Magnuson J."/>
            <person name="Mondo S."/>
            <person name="Nolan M."/>
            <person name="Ohm R."/>
            <person name="Pangilinan J."/>
            <person name="Park H.-J."/>
            <person name="Ramirez L."/>
            <person name="Alfaro M."/>
            <person name="Sun H."/>
            <person name="Tritt A."/>
            <person name="Yoshinaga Y."/>
            <person name="Zwiers L.-H."/>
            <person name="Turgeon B."/>
            <person name="Goodwin S."/>
            <person name="Spatafora J."/>
            <person name="Crous P."/>
            <person name="Grigoriev I."/>
        </authorList>
    </citation>
    <scope>NUCLEOTIDE SEQUENCE</scope>
    <source>
        <strain evidence="1">CBS 690.94</strain>
    </source>
</reference>
<evidence type="ECO:0000313" key="2">
    <source>
        <dbReference type="Proteomes" id="UP000799764"/>
    </source>
</evidence>
<protein>
    <submittedName>
        <fullName evidence="1">Uncharacterized protein</fullName>
    </submittedName>
</protein>
<dbReference type="EMBL" id="MU001511">
    <property type="protein sequence ID" value="KAF2438816.1"/>
    <property type="molecule type" value="Genomic_DNA"/>
</dbReference>
<keyword evidence="2" id="KW-1185">Reference proteome</keyword>
<comment type="caution">
    <text evidence="1">The sequence shown here is derived from an EMBL/GenBank/DDBJ whole genome shotgun (WGS) entry which is preliminary data.</text>
</comment>
<organism evidence="1 2">
    <name type="scientific">Karstenula rhodostoma CBS 690.94</name>
    <dbReference type="NCBI Taxonomy" id="1392251"/>
    <lineage>
        <taxon>Eukaryota</taxon>
        <taxon>Fungi</taxon>
        <taxon>Dikarya</taxon>
        <taxon>Ascomycota</taxon>
        <taxon>Pezizomycotina</taxon>
        <taxon>Dothideomycetes</taxon>
        <taxon>Pleosporomycetidae</taxon>
        <taxon>Pleosporales</taxon>
        <taxon>Massarineae</taxon>
        <taxon>Didymosphaeriaceae</taxon>
        <taxon>Karstenula</taxon>
    </lineage>
</organism>